<name>A0AAN8AC40_ELEMC</name>
<dbReference type="AlphaFoldDB" id="A0AAN8AC40"/>
<feature type="transmembrane region" description="Helical" evidence="1">
    <location>
        <begin position="275"/>
        <end position="296"/>
    </location>
</feature>
<sequence>MQRSKVHDITLRNMEHAVTHTGSIAVAVISQVLSDVFSHLAKDSSVPNALFQTSSRNVSESFPLEVTMAWWSERFWVIVDLWCMAWLVYAVVSLFKRNALGPESCNPEIHPPAFFFIWTLINIARMCSMPLWDRHDIFGAVFLDWTLPVLSFNMLSMSYSNLDKHRAQLVGSNRNVIWWTRYLTQNGLALFAWWTLLKAMVGFGIMLKYKAGVSDPLVSTVVLTVLSLFSATWFILQSFLLTKHMRYTFTVYPILILGLGAMFTRSYRIHDLATNTIYCGFLMLLMTIMSMIQLISTCLHTDKPSKPAAIEPRVWHTDLRSDDFKMDLCKQ</sequence>
<dbReference type="Proteomes" id="UP001346869">
    <property type="component" value="Unassembled WGS sequence"/>
</dbReference>
<dbReference type="PANTHER" id="PTHR33802:SF3">
    <property type="match status" value="1"/>
</dbReference>
<evidence type="ECO:0000313" key="3">
    <source>
        <dbReference type="Proteomes" id="UP001346869"/>
    </source>
</evidence>
<dbReference type="EMBL" id="JAUZQC010000023">
    <property type="protein sequence ID" value="KAK5849582.1"/>
    <property type="molecule type" value="Genomic_DNA"/>
</dbReference>
<reference evidence="2 3" key="2">
    <citation type="journal article" date="2023" name="Mol. Biol. Evol.">
        <title>Genomics of Secondarily Temperate Adaptation in the Only Non-Antarctic Icefish.</title>
        <authorList>
            <person name="Rivera-Colon A.G."/>
            <person name="Rayamajhi N."/>
            <person name="Minhas B.F."/>
            <person name="Madrigal G."/>
            <person name="Bilyk K.T."/>
            <person name="Yoon V."/>
            <person name="Hune M."/>
            <person name="Gregory S."/>
            <person name="Cheng C.H.C."/>
            <person name="Catchen J.M."/>
        </authorList>
    </citation>
    <scope>NUCLEOTIDE SEQUENCE [LARGE SCALE GENOMIC DNA]</scope>
    <source>
        <strain evidence="2">JMC-PN-2008</strain>
    </source>
</reference>
<gene>
    <name evidence="2" type="ORF">PBY51_013906</name>
</gene>
<organism evidence="2 3">
    <name type="scientific">Eleginops maclovinus</name>
    <name type="common">Patagonian blennie</name>
    <name type="synonym">Eleginus maclovinus</name>
    <dbReference type="NCBI Taxonomy" id="56733"/>
    <lineage>
        <taxon>Eukaryota</taxon>
        <taxon>Metazoa</taxon>
        <taxon>Chordata</taxon>
        <taxon>Craniata</taxon>
        <taxon>Vertebrata</taxon>
        <taxon>Euteleostomi</taxon>
        <taxon>Actinopterygii</taxon>
        <taxon>Neopterygii</taxon>
        <taxon>Teleostei</taxon>
        <taxon>Neoteleostei</taxon>
        <taxon>Acanthomorphata</taxon>
        <taxon>Eupercaria</taxon>
        <taxon>Perciformes</taxon>
        <taxon>Notothenioidei</taxon>
        <taxon>Eleginopidae</taxon>
        <taxon>Eleginops</taxon>
    </lineage>
</organism>
<proteinExistence type="predicted"/>
<accession>A0AAN8AC40</accession>
<feature type="transmembrane region" description="Helical" evidence="1">
    <location>
        <begin position="75"/>
        <end position="92"/>
    </location>
</feature>
<keyword evidence="1" id="KW-1133">Transmembrane helix</keyword>
<feature type="transmembrane region" description="Helical" evidence="1">
    <location>
        <begin position="216"/>
        <end position="235"/>
    </location>
</feature>
<evidence type="ECO:0008006" key="4">
    <source>
        <dbReference type="Google" id="ProtNLM"/>
    </source>
</evidence>
<keyword evidence="1" id="KW-0812">Transmembrane</keyword>
<keyword evidence="3" id="KW-1185">Reference proteome</keyword>
<protein>
    <recommendedName>
        <fullName evidence="4">Transmembrane protein</fullName>
    </recommendedName>
</protein>
<keyword evidence="1" id="KW-0472">Membrane</keyword>
<reference evidence="2 3" key="1">
    <citation type="journal article" date="2023" name="Genes (Basel)">
        <title>Chromosome-Level Genome Assembly and Circadian Gene Repertoire of the Patagonia Blennie Eleginops maclovinus-The Closest Ancestral Proxy of Antarctic Cryonotothenioids.</title>
        <authorList>
            <person name="Cheng C.C."/>
            <person name="Rivera-Colon A.G."/>
            <person name="Minhas B.F."/>
            <person name="Wilson L."/>
            <person name="Rayamajhi N."/>
            <person name="Vargas-Chacoff L."/>
            <person name="Catchen J.M."/>
        </authorList>
    </citation>
    <scope>NUCLEOTIDE SEQUENCE [LARGE SCALE GENOMIC DNA]</scope>
    <source>
        <strain evidence="2">JMC-PN-2008</strain>
    </source>
</reference>
<feature type="transmembrane region" description="Helical" evidence="1">
    <location>
        <begin position="137"/>
        <end position="155"/>
    </location>
</feature>
<feature type="transmembrane region" description="Helical" evidence="1">
    <location>
        <begin position="247"/>
        <end position="263"/>
    </location>
</feature>
<dbReference type="PANTHER" id="PTHR33802">
    <property type="entry name" value="SI:CH211-161H7.5-RELATED"/>
    <property type="match status" value="1"/>
</dbReference>
<comment type="caution">
    <text evidence="2">The sequence shown here is derived from an EMBL/GenBank/DDBJ whole genome shotgun (WGS) entry which is preliminary data.</text>
</comment>
<feature type="transmembrane region" description="Helical" evidence="1">
    <location>
        <begin position="176"/>
        <end position="196"/>
    </location>
</feature>
<evidence type="ECO:0000256" key="1">
    <source>
        <dbReference type="SAM" id="Phobius"/>
    </source>
</evidence>
<evidence type="ECO:0000313" key="2">
    <source>
        <dbReference type="EMBL" id="KAK5849582.1"/>
    </source>
</evidence>